<dbReference type="CDD" id="cd00093">
    <property type="entry name" value="HTH_XRE"/>
    <property type="match status" value="1"/>
</dbReference>
<feature type="domain" description="HTH cro/C1-type" evidence="4">
    <location>
        <begin position="11"/>
        <end position="65"/>
    </location>
</feature>
<proteinExistence type="predicted"/>
<dbReference type="RefSeq" id="WP_075616570.1">
    <property type="nucleotide sequence ID" value="NZ_JACIED010000009.1"/>
</dbReference>
<keyword evidence="6" id="KW-1185">Reference proteome</keyword>
<protein>
    <submittedName>
        <fullName evidence="5">Transcriptional regulator</fullName>
    </submittedName>
</protein>
<keyword evidence="1" id="KW-0805">Transcription regulation</keyword>
<evidence type="ECO:0000259" key="4">
    <source>
        <dbReference type="PROSITE" id="PS50943"/>
    </source>
</evidence>
<name>A0A1Q9A0L1_9HYPH</name>
<dbReference type="GO" id="GO:0005829">
    <property type="term" value="C:cytosol"/>
    <property type="evidence" value="ECO:0007669"/>
    <property type="project" value="TreeGrafter"/>
</dbReference>
<dbReference type="PROSITE" id="PS50943">
    <property type="entry name" value="HTH_CROC1"/>
    <property type="match status" value="1"/>
</dbReference>
<dbReference type="GO" id="GO:0003700">
    <property type="term" value="F:DNA-binding transcription factor activity"/>
    <property type="evidence" value="ECO:0007669"/>
    <property type="project" value="TreeGrafter"/>
</dbReference>
<reference evidence="5 6" key="1">
    <citation type="submission" date="2016-09" db="EMBL/GenBank/DDBJ databases">
        <title>Rhizobium oryziradicis sp. nov., isolated from the root of rice.</title>
        <authorList>
            <person name="Zhao J."/>
            <person name="Zhang X."/>
        </authorList>
    </citation>
    <scope>NUCLEOTIDE SEQUENCE [LARGE SCALE GENOMIC DNA]</scope>
    <source>
        <strain evidence="5 6">14971</strain>
    </source>
</reference>
<dbReference type="AlphaFoldDB" id="A0A1Q9A0L1"/>
<dbReference type="Pfam" id="PF01381">
    <property type="entry name" value="HTH_3"/>
    <property type="match status" value="1"/>
</dbReference>
<dbReference type="PANTHER" id="PTHR46797">
    <property type="entry name" value="HTH-TYPE TRANSCRIPTIONAL REGULATOR"/>
    <property type="match status" value="1"/>
</dbReference>
<organism evidence="5 6">
    <name type="scientific">Allorhizobium taibaishanense</name>
    <dbReference type="NCBI Taxonomy" id="887144"/>
    <lineage>
        <taxon>Bacteria</taxon>
        <taxon>Pseudomonadati</taxon>
        <taxon>Pseudomonadota</taxon>
        <taxon>Alphaproteobacteria</taxon>
        <taxon>Hyphomicrobiales</taxon>
        <taxon>Rhizobiaceae</taxon>
        <taxon>Rhizobium/Agrobacterium group</taxon>
        <taxon>Allorhizobium</taxon>
    </lineage>
</organism>
<evidence type="ECO:0000256" key="1">
    <source>
        <dbReference type="ARBA" id="ARBA00023015"/>
    </source>
</evidence>
<dbReference type="STRING" id="887144.BJF91_11385"/>
<dbReference type="SMART" id="SM00530">
    <property type="entry name" value="HTH_XRE"/>
    <property type="match status" value="1"/>
</dbReference>
<dbReference type="Proteomes" id="UP000185598">
    <property type="component" value="Unassembled WGS sequence"/>
</dbReference>
<dbReference type="OrthoDB" id="2986852at2"/>
<keyword evidence="2" id="KW-0238">DNA-binding</keyword>
<comment type="caution">
    <text evidence="5">The sequence shown here is derived from an EMBL/GenBank/DDBJ whole genome shotgun (WGS) entry which is preliminary data.</text>
</comment>
<dbReference type="InterPro" id="IPR050807">
    <property type="entry name" value="TransReg_Diox_bact_type"/>
</dbReference>
<dbReference type="InterPro" id="IPR001387">
    <property type="entry name" value="Cro/C1-type_HTH"/>
</dbReference>
<evidence type="ECO:0000313" key="6">
    <source>
        <dbReference type="Proteomes" id="UP000185598"/>
    </source>
</evidence>
<dbReference type="InterPro" id="IPR010982">
    <property type="entry name" value="Lambda_DNA-bd_dom_sf"/>
</dbReference>
<evidence type="ECO:0000256" key="2">
    <source>
        <dbReference type="ARBA" id="ARBA00023125"/>
    </source>
</evidence>
<accession>A0A1Q9A0L1</accession>
<evidence type="ECO:0000313" key="5">
    <source>
        <dbReference type="EMBL" id="OLP48022.1"/>
    </source>
</evidence>
<dbReference type="GO" id="GO:0003677">
    <property type="term" value="F:DNA binding"/>
    <property type="evidence" value="ECO:0007669"/>
    <property type="project" value="UniProtKB-KW"/>
</dbReference>
<keyword evidence="3" id="KW-0804">Transcription</keyword>
<gene>
    <name evidence="5" type="ORF">BJF91_11385</name>
</gene>
<sequence>MSLRERVARNLRRVRHEKSMSQEELAHRAHVNRNYVGMLEREEFAASVDILEKLATALGVDPIEFLRDES</sequence>
<evidence type="ECO:0000256" key="3">
    <source>
        <dbReference type="ARBA" id="ARBA00023163"/>
    </source>
</evidence>
<dbReference type="EMBL" id="MKIN01000026">
    <property type="protein sequence ID" value="OLP48022.1"/>
    <property type="molecule type" value="Genomic_DNA"/>
</dbReference>
<dbReference type="Gene3D" id="1.10.260.40">
    <property type="entry name" value="lambda repressor-like DNA-binding domains"/>
    <property type="match status" value="1"/>
</dbReference>
<dbReference type="SUPFAM" id="SSF47413">
    <property type="entry name" value="lambda repressor-like DNA-binding domains"/>
    <property type="match status" value="1"/>
</dbReference>
<dbReference type="PANTHER" id="PTHR46797:SF23">
    <property type="entry name" value="HTH-TYPE TRANSCRIPTIONAL REGULATOR SUTR"/>
    <property type="match status" value="1"/>
</dbReference>